<dbReference type="AlphaFoldDB" id="A0A269TKC4"/>
<proteinExistence type="predicted"/>
<comment type="caution">
    <text evidence="1">The sequence shown here is derived from an EMBL/GenBank/DDBJ whole genome shotgun (WGS) entry which is preliminary data.</text>
</comment>
<gene>
    <name evidence="1" type="ORF">CJJ23_03320</name>
</gene>
<protein>
    <submittedName>
        <fullName evidence="1">Uncharacterized protein</fullName>
    </submittedName>
</protein>
<accession>A0A269TKC4</accession>
<dbReference type="Proteomes" id="UP000216943">
    <property type="component" value="Unassembled WGS sequence"/>
</dbReference>
<sequence length="140" mass="16851">MAQSLNNYGYDEYIRQLNWNQRDIDYKYRKINLHNALNVATLNLNSFNVYQNLLDRNNRDEPIYWVEKNNSNSINDKVIKKRLISEVGYEINLNNKSITKGVNQFKSYKQWISQFENEIKTTLLTPFKVVEKIYEIYQID</sequence>
<organism evidence="1 2">
    <name type="scientific">Mycoplasmopsis agassizii</name>
    <dbReference type="NCBI Taxonomy" id="33922"/>
    <lineage>
        <taxon>Bacteria</taxon>
        <taxon>Bacillati</taxon>
        <taxon>Mycoplasmatota</taxon>
        <taxon>Mycoplasmoidales</taxon>
        <taxon>Metamycoplasmataceae</taxon>
        <taxon>Mycoplasmopsis</taxon>
    </lineage>
</organism>
<evidence type="ECO:0000313" key="2">
    <source>
        <dbReference type="Proteomes" id="UP000216943"/>
    </source>
</evidence>
<reference evidence="2" key="1">
    <citation type="submission" date="2017-08" db="EMBL/GenBank/DDBJ databases">
        <authorList>
            <person name="Alvarez-Ponce D."/>
            <person name="Weitzman C.L."/>
            <person name="Tillett R.L."/>
            <person name="Sandmeier F.C."/>
            <person name="Tracy C.R."/>
        </authorList>
    </citation>
    <scope>NUCLEOTIDE SEQUENCE [LARGE SCALE GENOMIC DNA]</scope>
    <source>
        <strain evidence="2">723</strain>
    </source>
</reference>
<dbReference type="EMBL" id="NQNY01000010">
    <property type="protein sequence ID" value="PAK21215.1"/>
    <property type="molecule type" value="Genomic_DNA"/>
</dbReference>
<name>A0A269TKC4_9BACT</name>
<evidence type="ECO:0000313" key="1">
    <source>
        <dbReference type="EMBL" id="PAK21215.1"/>
    </source>
</evidence>